<dbReference type="Proteomes" id="UP000280599">
    <property type="component" value="Unassembled WGS sequence"/>
</dbReference>
<name>A0A3M3VAB6_PSESG</name>
<gene>
    <name evidence="1" type="ORF">ALQ41_102882</name>
</gene>
<protein>
    <submittedName>
        <fullName evidence="1">Uncharacterized protein</fullName>
    </submittedName>
</protein>
<sequence>MLDDRGVPAVEPPVDHRLEAAINAVRATIQNVVIQHGVLHHG</sequence>
<organism evidence="1 2">
    <name type="scientific">Pseudomonas savastanoi pv. glycinea</name>
    <name type="common">Pseudomonas syringae pv. glycinea</name>
    <dbReference type="NCBI Taxonomy" id="318"/>
    <lineage>
        <taxon>Bacteria</taxon>
        <taxon>Pseudomonadati</taxon>
        <taxon>Pseudomonadota</taxon>
        <taxon>Gammaproteobacteria</taxon>
        <taxon>Pseudomonadales</taxon>
        <taxon>Pseudomonadaceae</taxon>
        <taxon>Pseudomonas</taxon>
    </lineage>
</organism>
<comment type="caution">
    <text evidence="1">The sequence shown here is derived from an EMBL/GenBank/DDBJ whole genome shotgun (WGS) entry which is preliminary data.</text>
</comment>
<reference evidence="1 2" key="1">
    <citation type="submission" date="2018-08" db="EMBL/GenBank/DDBJ databases">
        <title>Recombination of ecologically and evolutionarily significant loci maintains genetic cohesion in the Pseudomonas syringae species complex.</title>
        <authorList>
            <person name="Dillon M."/>
            <person name="Thakur S."/>
            <person name="Almeida R.N.D."/>
            <person name="Weir B.S."/>
            <person name="Guttman D.S."/>
        </authorList>
    </citation>
    <scope>NUCLEOTIDE SEQUENCE [LARGE SCALE GENOMIC DNA]</scope>
    <source>
        <strain evidence="1 2">ICMP 867</strain>
    </source>
</reference>
<dbReference type="AlphaFoldDB" id="A0A3M3VAB6"/>
<evidence type="ECO:0000313" key="2">
    <source>
        <dbReference type="Proteomes" id="UP000280599"/>
    </source>
</evidence>
<accession>A0A3M3VAB6</accession>
<dbReference type="EMBL" id="RBPT01000321">
    <property type="protein sequence ID" value="RMO42495.1"/>
    <property type="molecule type" value="Genomic_DNA"/>
</dbReference>
<proteinExistence type="predicted"/>
<evidence type="ECO:0000313" key="1">
    <source>
        <dbReference type="EMBL" id="RMO42495.1"/>
    </source>
</evidence>